<comment type="function">
    <text evidence="4">Catalyzes the reduction of fatty acyl-CoA to fatty alcohols.</text>
</comment>
<dbReference type="Proteomes" id="UP000515124">
    <property type="component" value="Unplaced"/>
</dbReference>
<dbReference type="Pfam" id="PF07993">
    <property type="entry name" value="NAD_binding_4"/>
    <property type="match status" value="1"/>
</dbReference>
<name>A0A6P5T4A4_PRUAV</name>
<sequence>MVKNCQTRFFLDSYGSGGHTLQKNGELAPLSFEPKPQFEIFTTLNFTYEQVLVNKAPMIPKPPIRGPTNKPVADTGVLINIASSNNVMFAEAFNTLQVDYHLINWHITLLINFSGDVVQPIDNINLPITIGTSSICLSPSLTILSLTIVKLLVYFSLGLFTNIFTEFSHYYFLYSFRAKLYGWPNTYVFTKAMGEILLRHSKDNLSIVIIRPTVITSTYKEPFPGWVQGFRTIDSVIAGYCKGKLTCLLVDPMSVFDMVPVDMVVNSITVAMVANANKPSSIIYHVGSSLRNPINFLNIHSFVFRYFTKNPWIDKDGKPVKVGKLKFFKTMATFRMYMQIRFMLPLEGLKFMNKAFGGYFQDLYVNYNQKLKLVMCLVELYEPYMLFKGIFDDNNAEELRRITRERFVDAEAFNFDARCIDWEDYIMHTHIPGLQKHVMMKR</sequence>
<dbReference type="Gene3D" id="3.40.50.720">
    <property type="entry name" value="NAD(P)-binding Rossmann-like Domain"/>
    <property type="match status" value="1"/>
</dbReference>
<dbReference type="GeneID" id="110763300"/>
<dbReference type="CDD" id="cd09071">
    <property type="entry name" value="FAR_C"/>
    <property type="match status" value="1"/>
</dbReference>
<evidence type="ECO:0000313" key="8">
    <source>
        <dbReference type="RefSeq" id="XP_021821748.1"/>
    </source>
</evidence>
<evidence type="ECO:0000259" key="6">
    <source>
        <dbReference type="Pfam" id="PF07993"/>
    </source>
</evidence>
<evidence type="ECO:0000313" key="7">
    <source>
        <dbReference type="Proteomes" id="UP000515124"/>
    </source>
</evidence>
<protein>
    <recommendedName>
        <fullName evidence="4">Fatty acyl-CoA reductase</fullName>
        <ecNumber evidence="4">1.2.1.84</ecNumber>
    </recommendedName>
</protein>
<reference evidence="8" key="1">
    <citation type="submission" date="2025-08" db="UniProtKB">
        <authorList>
            <consortium name="RefSeq"/>
        </authorList>
    </citation>
    <scope>IDENTIFICATION</scope>
</reference>
<keyword evidence="7" id="KW-1185">Reference proteome</keyword>
<dbReference type="InterPro" id="IPR033640">
    <property type="entry name" value="FAR_C"/>
</dbReference>
<dbReference type="GO" id="GO:0080019">
    <property type="term" value="F:alcohol-forming very long-chain fatty acyl-CoA reductase activity"/>
    <property type="evidence" value="ECO:0007669"/>
    <property type="project" value="InterPro"/>
</dbReference>
<dbReference type="PANTHER" id="PTHR11011:SF84">
    <property type="entry name" value="ACYL-COA REDUCTASE-LIKE PROTEIN, PUTATIVE-RELATED"/>
    <property type="match status" value="1"/>
</dbReference>
<comment type="similarity">
    <text evidence="1 4">Belongs to the fatty acyl-CoA reductase family.</text>
</comment>
<dbReference type="AlphaFoldDB" id="A0A6P5T4A4"/>
<dbReference type="KEGG" id="pavi:110763300"/>
<evidence type="ECO:0000256" key="2">
    <source>
        <dbReference type="ARBA" id="ARBA00022516"/>
    </source>
</evidence>
<proteinExistence type="inferred from homology"/>
<dbReference type="SUPFAM" id="SSF51735">
    <property type="entry name" value="NAD(P)-binding Rossmann-fold domains"/>
    <property type="match status" value="1"/>
</dbReference>
<dbReference type="RefSeq" id="XP_021821748.1">
    <property type="nucleotide sequence ID" value="XM_021966056.1"/>
</dbReference>
<keyword evidence="4" id="KW-0560">Oxidoreductase</keyword>
<accession>A0A6P5T4A4</accession>
<evidence type="ECO:0000259" key="5">
    <source>
        <dbReference type="Pfam" id="PF03015"/>
    </source>
</evidence>
<keyword evidence="2 4" id="KW-0444">Lipid biosynthesis</keyword>
<feature type="domain" description="Fatty acyl-CoA reductase C-terminal" evidence="5">
    <location>
        <begin position="343"/>
        <end position="439"/>
    </location>
</feature>
<dbReference type="GO" id="GO:0010345">
    <property type="term" value="P:suberin biosynthetic process"/>
    <property type="evidence" value="ECO:0007669"/>
    <property type="project" value="TreeGrafter"/>
</dbReference>
<evidence type="ECO:0000256" key="1">
    <source>
        <dbReference type="ARBA" id="ARBA00005928"/>
    </source>
</evidence>
<dbReference type="InterPro" id="IPR013120">
    <property type="entry name" value="FAR_NAD-bd"/>
</dbReference>
<gene>
    <name evidence="8" type="primary">LOC110763300</name>
</gene>
<organism evidence="7 8">
    <name type="scientific">Prunus avium</name>
    <name type="common">Cherry</name>
    <name type="synonym">Cerasus avium</name>
    <dbReference type="NCBI Taxonomy" id="42229"/>
    <lineage>
        <taxon>Eukaryota</taxon>
        <taxon>Viridiplantae</taxon>
        <taxon>Streptophyta</taxon>
        <taxon>Embryophyta</taxon>
        <taxon>Tracheophyta</taxon>
        <taxon>Spermatophyta</taxon>
        <taxon>Magnoliopsida</taxon>
        <taxon>eudicotyledons</taxon>
        <taxon>Gunneridae</taxon>
        <taxon>Pentapetalae</taxon>
        <taxon>rosids</taxon>
        <taxon>fabids</taxon>
        <taxon>Rosales</taxon>
        <taxon>Rosaceae</taxon>
        <taxon>Amygdaloideae</taxon>
        <taxon>Amygdaleae</taxon>
        <taxon>Prunus</taxon>
    </lineage>
</organism>
<dbReference type="InterPro" id="IPR026055">
    <property type="entry name" value="FAR"/>
</dbReference>
<dbReference type="Pfam" id="PF03015">
    <property type="entry name" value="Sterile"/>
    <property type="match status" value="1"/>
</dbReference>
<dbReference type="GO" id="GO:0035336">
    <property type="term" value="P:long-chain fatty-acyl-CoA metabolic process"/>
    <property type="evidence" value="ECO:0007669"/>
    <property type="project" value="TreeGrafter"/>
</dbReference>
<dbReference type="GO" id="GO:0102965">
    <property type="term" value="F:alcohol-forming long-chain fatty acyl-CoA reductase activity"/>
    <property type="evidence" value="ECO:0007669"/>
    <property type="project" value="UniProtKB-EC"/>
</dbReference>
<keyword evidence="4" id="KW-0521">NADP</keyword>
<evidence type="ECO:0000256" key="4">
    <source>
        <dbReference type="RuleBase" id="RU363097"/>
    </source>
</evidence>
<keyword evidence="3 4" id="KW-0443">Lipid metabolism</keyword>
<dbReference type="EC" id="1.2.1.84" evidence="4"/>
<dbReference type="InterPro" id="IPR036291">
    <property type="entry name" value="NAD(P)-bd_dom_sf"/>
</dbReference>
<feature type="domain" description="Thioester reductase (TE)" evidence="6">
    <location>
        <begin position="177"/>
        <end position="268"/>
    </location>
</feature>
<dbReference type="PANTHER" id="PTHR11011">
    <property type="entry name" value="MALE STERILITY PROTEIN 2-RELATED"/>
    <property type="match status" value="1"/>
</dbReference>
<comment type="catalytic activity">
    <reaction evidence="4">
        <text>a long-chain fatty acyl-CoA + 2 NADPH + 2 H(+) = a long-chain primary fatty alcohol + 2 NADP(+) + CoA</text>
        <dbReference type="Rhea" id="RHEA:52716"/>
        <dbReference type="ChEBI" id="CHEBI:15378"/>
        <dbReference type="ChEBI" id="CHEBI:57287"/>
        <dbReference type="ChEBI" id="CHEBI:57783"/>
        <dbReference type="ChEBI" id="CHEBI:58349"/>
        <dbReference type="ChEBI" id="CHEBI:77396"/>
        <dbReference type="ChEBI" id="CHEBI:83139"/>
        <dbReference type="EC" id="1.2.1.84"/>
    </reaction>
</comment>
<evidence type="ECO:0000256" key="3">
    <source>
        <dbReference type="ARBA" id="ARBA00023098"/>
    </source>
</evidence>